<dbReference type="PANTHER" id="PTHR43172">
    <property type="entry name" value="ADENYLOSUCCINATE LYASE"/>
    <property type="match status" value="1"/>
</dbReference>
<keyword evidence="3" id="KW-0658">Purine biosynthesis</keyword>
<dbReference type="Gene3D" id="1.10.40.30">
    <property type="entry name" value="Fumarase/aspartase (C-terminal domain)"/>
    <property type="match status" value="1"/>
</dbReference>
<dbReference type="GO" id="GO:0044208">
    <property type="term" value="P:'de novo' AMP biosynthetic process"/>
    <property type="evidence" value="ECO:0007669"/>
    <property type="project" value="UniProtKB-UniPathway"/>
</dbReference>
<dbReference type="PRINTS" id="PR00149">
    <property type="entry name" value="FUMRATELYASE"/>
</dbReference>
<evidence type="ECO:0000313" key="5">
    <source>
        <dbReference type="EMBL" id="QDU66305.1"/>
    </source>
</evidence>
<proteinExistence type="inferred from homology"/>
<dbReference type="Gene3D" id="1.20.200.10">
    <property type="entry name" value="Fumarase/aspartase (Central domain)"/>
    <property type="match status" value="1"/>
</dbReference>
<feature type="domain" description="Adenylosuccinate lyase C-terminal" evidence="4">
    <location>
        <begin position="371"/>
        <end position="454"/>
    </location>
</feature>
<dbReference type="KEGG" id="pbap:Pla133_13730"/>
<gene>
    <name evidence="5" type="primary">purB</name>
    <name evidence="5" type="ORF">Pla133_13730</name>
</gene>
<evidence type="ECO:0000256" key="2">
    <source>
        <dbReference type="NCBIfam" id="TIGR00928"/>
    </source>
</evidence>
<protein>
    <recommendedName>
        <fullName evidence="2 3">Adenylosuccinate lyase</fullName>
        <shortName evidence="3">ASL</shortName>
        <ecNumber evidence="2 3">4.3.2.2</ecNumber>
    </recommendedName>
    <alternativeName>
        <fullName evidence="3">Adenylosuccinase</fullName>
    </alternativeName>
</protein>
<comment type="pathway">
    <text evidence="3">Purine metabolism; IMP biosynthesis via de novo pathway; 5-amino-1-(5-phospho-D-ribosyl)imidazole-4-carboxamide from 5-amino-1-(5-phospho-D-ribosyl)imidazole-4-carboxylate: step 2/2.</text>
</comment>
<comment type="similarity">
    <text evidence="3">Belongs to the lyase 1 family. Adenylosuccinate lyase subfamily.</text>
</comment>
<dbReference type="PROSITE" id="PS00163">
    <property type="entry name" value="FUMARATE_LYASES"/>
    <property type="match status" value="1"/>
</dbReference>
<reference evidence="5 6" key="1">
    <citation type="submission" date="2019-02" db="EMBL/GenBank/DDBJ databases">
        <title>Deep-cultivation of Planctomycetes and their phenomic and genomic characterization uncovers novel biology.</title>
        <authorList>
            <person name="Wiegand S."/>
            <person name="Jogler M."/>
            <person name="Boedeker C."/>
            <person name="Pinto D."/>
            <person name="Vollmers J."/>
            <person name="Rivas-Marin E."/>
            <person name="Kohn T."/>
            <person name="Peeters S.H."/>
            <person name="Heuer A."/>
            <person name="Rast P."/>
            <person name="Oberbeckmann S."/>
            <person name="Bunk B."/>
            <person name="Jeske O."/>
            <person name="Meyerdierks A."/>
            <person name="Storesund J.E."/>
            <person name="Kallscheuer N."/>
            <person name="Luecker S."/>
            <person name="Lage O.M."/>
            <person name="Pohl T."/>
            <person name="Merkel B.J."/>
            <person name="Hornburger P."/>
            <person name="Mueller R.-W."/>
            <person name="Bruemmer F."/>
            <person name="Labrenz M."/>
            <person name="Spormann A.M."/>
            <person name="Op den Camp H."/>
            <person name="Overmann J."/>
            <person name="Amann R."/>
            <person name="Jetten M.S.M."/>
            <person name="Mascher T."/>
            <person name="Medema M.H."/>
            <person name="Devos D.P."/>
            <person name="Kaster A.-K."/>
            <person name="Ovreas L."/>
            <person name="Rohde M."/>
            <person name="Galperin M.Y."/>
            <person name="Jogler C."/>
        </authorList>
    </citation>
    <scope>NUCLEOTIDE SEQUENCE [LARGE SCALE GENOMIC DNA]</scope>
    <source>
        <strain evidence="5 6">Pla133</strain>
    </source>
</reference>
<dbReference type="Pfam" id="PF00206">
    <property type="entry name" value="Lyase_1"/>
    <property type="match status" value="1"/>
</dbReference>
<dbReference type="CDD" id="cd03302">
    <property type="entry name" value="Adenylsuccinate_lyase_2"/>
    <property type="match status" value="1"/>
</dbReference>
<dbReference type="UniPathway" id="UPA00074">
    <property type="reaction ID" value="UER00132"/>
</dbReference>
<dbReference type="GO" id="GO:0005829">
    <property type="term" value="C:cytosol"/>
    <property type="evidence" value="ECO:0007669"/>
    <property type="project" value="TreeGrafter"/>
</dbReference>
<dbReference type="InterPro" id="IPR020557">
    <property type="entry name" value="Fumarate_lyase_CS"/>
</dbReference>
<dbReference type="InterPro" id="IPR019468">
    <property type="entry name" value="AdenyloSucc_lyase_C"/>
</dbReference>
<dbReference type="GO" id="GO:0070626">
    <property type="term" value="F:(S)-2-(5-amino-1-(5-phospho-D-ribosyl)imidazole-4-carboxamido) succinate lyase (fumarate-forming) activity"/>
    <property type="evidence" value="ECO:0007669"/>
    <property type="project" value="TreeGrafter"/>
</dbReference>
<dbReference type="NCBIfam" id="TIGR00928">
    <property type="entry name" value="purB"/>
    <property type="match status" value="1"/>
</dbReference>
<dbReference type="UniPathway" id="UPA00075">
    <property type="reaction ID" value="UER00336"/>
</dbReference>
<evidence type="ECO:0000256" key="1">
    <source>
        <dbReference type="ARBA" id="ARBA00023239"/>
    </source>
</evidence>
<comment type="catalytic activity">
    <reaction evidence="3">
        <text>N(6)-(1,2-dicarboxyethyl)-AMP = fumarate + AMP</text>
        <dbReference type="Rhea" id="RHEA:16853"/>
        <dbReference type="ChEBI" id="CHEBI:29806"/>
        <dbReference type="ChEBI" id="CHEBI:57567"/>
        <dbReference type="ChEBI" id="CHEBI:456215"/>
        <dbReference type="EC" id="4.3.2.2"/>
    </reaction>
</comment>
<dbReference type="EC" id="4.3.2.2" evidence="2 3"/>
<comment type="pathway">
    <text evidence="3">Purine metabolism; AMP biosynthesis via de novo pathway; AMP from IMP: step 2/2.</text>
</comment>
<keyword evidence="1 3" id="KW-0456">Lyase</keyword>
<dbReference type="InterPro" id="IPR022761">
    <property type="entry name" value="Fumarate_lyase_N"/>
</dbReference>
<accession>A0A518BH60</accession>
<dbReference type="Pfam" id="PF10397">
    <property type="entry name" value="ADSL_C"/>
    <property type="match status" value="1"/>
</dbReference>
<comment type="catalytic activity">
    <reaction evidence="3">
        <text>(2S)-2-[5-amino-1-(5-phospho-beta-D-ribosyl)imidazole-4-carboxamido]succinate = 5-amino-1-(5-phospho-beta-D-ribosyl)imidazole-4-carboxamide + fumarate</text>
        <dbReference type="Rhea" id="RHEA:23920"/>
        <dbReference type="ChEBI" id="CHEBI:29806"/>
        <dbReference type="ChEBI" id="CHEBI:58443"/>
        <dbReference type="ChEBI" id="CHEBI:58475"/>
        <dbReference type="EC" id="4.3.2.2"/>
    </reaction>
</comment>
<dbReference type="InterPro" id="IPR004769">
    <property type="entry name" value="Pur_lyase"/>
</dbReference>
<keyword evidence="6" id="KW-1185">Reference proteome</keyword>
<dbReference type="InterPro" id="IPR000362">
    <property type="entry name" value="Fumarate_lyase_fam"/>
</dbReference>
<dbReference type="GO" id="GO:0004018">
    <property type="term" value="F:N6-(1,2-dicarboxyethyl)AMP AMP-lyase (fumarate-forming) activity"/>
    <property type="evidence" value="ECO:0007669"/>
    <property type="project" value="UniProtKB-UniRule"/>
</dbReference>
<dbReference type="SMART" id="SM00998">
    <property type="entry name" value="ADSL_C"/>
    <property type="match status" value="1"/>
</dbReference>
<dbReference type="Proteomes" id="UP000316921">
    <property type="component" value="Chromosome"/>
</dbReference>
<dbReference type="PANTHER" id="PTHR43172:SF1">
    <property type="entry name" value="ADENYLOSUCCINATE LYASE"/>
    <property type="match status" value="1"/>
</dbReference>
<sequence length="477" mass="53302">MNDHDNYQSPLASRYASREMRGLFSARHRALQWRRLWIALAEAEQELGLAISDEQLDELRRTADQIDFDAVAEHERRLRHDVMAHVHAWGDVAPSGRAILHLGATSCYVTDNGDLVILRDALELVRRQVVSVVRSLADFAKAHRAVPILGLTHYQPAQATTVGKRACLWIQDLLGDLEDIDHALGHLRFRGVKGTTGTQASFMELFGGDHAKVRALDERVTEKLGFERRFAVTGQTYPRKLDFRVCQVLSSIAQSAHKFASDLRLSAGRREMEEPFEQGQIGSSAMPWKRNPMRSERICALARFVMANLDNLAQTAAQQWFERTLDDSANRRLALPEMFLATDAILALYQNVAQGLVVHEAVVDARLREELPFLASEALMMEAVAAGGDRQDVHEALRLHARAASEAIHRGEPNPLVGRLRADPSFASVAGRIDELLDPKRFVGRAPEQVDEFLAEEVEPVLARFASIETVAAEIHV</sequence>
<dbReference type="EMBL" id="CP036287">
    <property type="protein sequence ID" value="QDU66305.1"/>
    <property type="molecule type" value="Genomic_DNA"/>
</dbReference>
<dbReference type="SUPFAM" id="SSF48557">
    <property type="entry name" value="L-aspartase-like"/>
    <property type="match status" value="1"/>
</dbReference>
<dbReference type="RefSeq" id="WP_145063810.1">
    <property type="nucleotide sequence ID" value="NZ_CP036287.1"/>
</dbReference>
<dbReference type="GO" id="GO:0006189">
    <property type="term" value="P:'de novo' IMP biosynthetic process"/>
    <property type="evidence" value="ECO:0007669"/>
    <property type="project" value="UniProtKB-UniPathway"/>
</dbReference>
<evidence type="ECO:0000256" key="3">
    <source>
        <dbReference type="RuleBase" id="RU361172"/>
    </source>
</evidence>
<dbReference type="Gene3D" id="1.10.275.60">
    <property type="match status" value="1"/>
</dbReference>
<dbReference type="AlphaFoldDB" id="A0A518BH60"/>
<evidence type="ECO:0000313" key="6">
    <source>
        <dbReference type="Proteomes" id="UP000316921"/>
    </source>
</evidence>
<name>A0A518BH60_9BACT</name>
<dbReference type="InterPro" id="IPR008948">
    <property type="entry name" value="L-Aspartase-like"/>
</dbReference>
<evidence type="ECO:0000259" key="4">
    <source>
        <dbReference type="SMART" id="SM00998"/>
    </source>
</evidence>
<organism evidence="5 6">
    <name type="scientific">Engelhardtia mirabilis</name>
    <dbReference type="NCBI Taxonomy" id="2528011"/>
    <lineage>
        <taxon>Bacteria</taxon>
        <taxon>Pseudomonadati</taxon>
        <taxon>Planctomycetota</taxon>
        <taxon>Planctomycetia</taxon>
        <taxon>Planctomycetia incertae sedis</taxon>
        <taxon>Engelhardtia</taxon>
    </lineage>
</organism>